<dbReference type="Proteomes" id="UP000838100">
    <property type="component" value="Unassembled WGS sequence"/>
</dbReference>
<feature type="compositionally biased region" description="Basic and acidic residues" evidence="2">
    <location>
        <begin position="501"/>
        <end position="517"/>
    </location>
</feature>
<keyword evidence="5" id="KW-1185">Reference proteome</keyword>
<evidence type="ECO:0000256" key="2">
    <source>
        <dbReference type="SAM" id="MobiDB-lite"/>
    </source>
</evidence>
<evidence type="ECO:0000256" key="3">
    <source>
        <dbReference type="SAM" id="Phobius"/>
    </source>
</evidence>
<feature type="transmembrane region" description="Helical" evidence="3">
    <location>
        <begin position="55"/>
        <end position="76"/>
    </location>
</feature>
<feature type="transmembrane region" description="Helical" evidence="3">
    <location>
        <begin position="12"/>
        <end position="35"/>
    </location>
</feature>
<reference evidence="4" key="1">
    <citation type="submission" date="2021-12" db="EMBL/GenBank/DDBJ databases">
        <authorList>
            <person name="Rodrigo-Torres L."/>
            <person name="Arahal R. D."/>
            <person name="Lucena T."/>
        </authorList>
    </citation>
    <scope>NUCLEOTIDE SEQUENCE</scope>
    <source>
        <strain evidence="4">CECT 8267</strain>
    </source>
</reference>
<proteinExistence type="predicted"/>
<feature type="coiled-coil region" evidence="1">
    <location>
        <begin position="316"/>
        <end position="343"/>
    </location>
</feature>
<comment type="caution">
    <text evidence="4">The sequence shown here is derived from an EMBL/GenBank/DDBJ whole genome shotgun (WGS) entry which is preliminary data.</text>
</comment>
<keyword evidence="3" id="KW-1133">Transmembrane helix</keyword>
<accession>A0ABM9ABE3</accession>
<organism evidence="4 5">
    <name type="scientific">Sinobacterium norvegicum</name>
    <dbReference type="NCBI Taxonomy" id="1641715"/>
    <lineage>
        <taxon>Bacteria</taxon>
        <taxon>Pseudomonadati</taxon>
        <taxon>Pseudomonadota</taxon>
        <taxon>Gammaproteobacteria</taxon>
        <taxon>Cellvibrionales</taxon>
        <taxon>Spongiibacteraceae</taxon>
        <taxon>Sinobacterium</taxon>
    </lineage>
</organism>
<keyword evidence="3" id="KW-0812">Transmembrane</keyword>
<dbReference type="EMBL" id="CAKLPX010000001">
    <property type="protein sequence ID" value="CAH0990214.1"/>
    <property type="molecule type" value="Genomic_DNA"/>
</dbReference>
<keyword evidence="3" id="KW-0472">Membrane</keyword>
<gene>
    <name evidence="4" type="ORF">SIN8267_00306</name>
</gene>
<evidence type="ECO:0000313" key="4">
    <source>
        <dbReference type="EMBL" id="CAH0990214.1"/>
    </source>
</evidence>
<feature type="region of interest" description="Disordered" evidence="2">
    <location>
        <begin position="493"/>
        <end position="517"/>
    </location>
</feature>
<feature type="transmembrane region" description="Helical" evidence="3">
    <location>
        <begin position="88"/>
        <end position="106"/>
    </location>
</feature>
<sequence>MDSQKLHNTGKGLVKFAWGVEILAVLIGLLISLMVSISVYREISVSDRGFEFADLSAILVAGLPFMLVAVVELCKIPLATAMMFAKHFVWRIGFLVAVLLLSLITFETMLNGFERNFSNLTLSIDEQKDKGKRVNRTIDNINGKKDELLYFTRDDVDSEFEQLLGVNNANYNRELEHQRGFITKQLSRIDTSHIAETEAKISQLHTRQQQVYDQWDVERNEIQQRIRGLLNNNIGNVLGDKQKLSDELDELKLEMKQAMADATFLTRDSVERKYRALVKAKEQRLYQVTDYSAGQQALSQQTGSEDMLQQQLSAVSAKYQGRIDDLEARIERLRSRMNQQIAEDQGLRKRYQTQYANFANKARSVRDTNNGKAEGERDVKMVELDQIMLKVKVLDDELYQLNEQLIDIHFQINRLVSRNQIYRIAAYITNNENAVDVPKSIVGLVALVWFASLSFICAVTGVFLAIAGMYLMKVYPERDEAMPNEFIFNAKETEFEPSSAELERQTDRPKQRDLEPA</sequence>
<keyword evidence="1" id="KW-0175">Coiled coil</keyword>
<name>A0ABM9ABE3_9GAMM</name>
<dbReference type="RefSeq" id="WP_237442900.1">
    <property type="nucleotide sequence ID" value="NZ_CAKLPX010000001.1"/>
</dbReference>
<feature type="transmembrane region" description="Helical" evidence="3">
    <location>
        <begin position="441"/>
        <end position="472"/>
    </location>
</feature>
<evidence type="ECO:0000256" key="1">
    <source>
        <dbReference type="SAM" id="Coils"/>
    </source>
</evidence>
<feature type="coiled-coil region" evidence="1">
    <location>
        <begin position="212"/>
        <end position="268"/>
    </location>
</feature>
<evidence type="ECO:0000313" key="5">
    <source>
        <dbReference type="Proteomes" id="UP000838100"/>
    </source>
</evidence>
<protein>
    <submittedName>
        <fullName evidence="4">Uncharacterized protein</fullName>
    </submittedName>
</protein>